<dbReference type="PANTHER" id="PTHR47792:SF1">
    <property type="entry name" value="PROTEIN SOK2-RELATED"/>
    <property type="match status" value="1"/>
</dbReference>
<proteinExistence type="inferred from homology"/>
<comment type="similarity">
    <text evidence="1">Belongs to the EFG1/PHD1/stuA family.</text>
</comment>
<evidence type="ECO:0000313" key="8">
    <source>
        <dbReference type="Proteomes" id="UP000092321"/>
    </source>
</evidence>
<evidence type="ECO:0000259" key="6">
    <source>
        <dbReference type="PROSITE" id="PS51299"/>
    </source>
</evidence>
<evidence type="ECO:0000256" key="4">
    <source>
        <dbReference type="ARBA" id="ARBA00023163"/>
    </source>
</evidence>
<accession>A0A1B7TGU4</accession>
<dbReference type="PROSITE" id="PS51299">
    <property type="entry name" value="HTH_APSES"/>
    <property type="match status" value="1"/>
</dbReference>
<evidence type="ECO:0000256" key="5">
    <source>
        <dbReference type="SAM" id="MobiDB-lite"/>
    </source>
</evidence>
<keyword evidence="3" id="KW-0238">DNA-binding</keyword>
<keyword evidence="4" id="KW-0804">Transcription</keyword>
<feature type="domain" description="HTH APSES-type" evidence="6">
    <location>
        <begin position="143"/>
        <end position="250"/>
    </location>
</feature>
<dbReference type="AlphaFoldDB" id="A0A1B7TGU4"/>
<dbReference type="InterPro" id="IPR018004">
    <property type="entry name" value="KilA/APSES_HTH"/>
</dbReference>
<evidence type="ECO:0000313" key="7">
    <source>
        <dbReference type="EMBL" id="OBA27967.1"/>
    </source>
</evidence>
<dbReference type="GO" id="GO:0003700">
    <property type="term" value="F:DNA-binding transcription factor activity"/>
    <property type="evidence" value="ECO:0007669"/>
    <property type="project" value="TreeGrafter"/>
</dbReference>
<dbReference type="Gene3D" id="3.10.260.10">
    <property type="entry name" value="Transcription regulator HTH, APSES-type DNA-binding domain"/>
    <property type="match status" value="1"/>
</dbReference>
<dbReference type="OrthoDB" id="5407653at2759"/>
<dbReference type="EMBL" id="LXPE01000006">
    <property type="protein sequence ID" value="OBA27967.1"/>
    <property type="molecule type" value="Genomic_DNA"/>
</dbReference>
<dbReference type="PANTHER" id="PTHR47792">
    <property type="entry name" value="PROTEIN SOK2-RELATED"/>
    <property type="match status" value="1"/>
</dbReference>
<dbReference type="InterPro" id="IPR029790">
    <property type="entry name" value="EFG1/Phd1/StuA"/>
</dbReference>
<dbReference type="Proteomes" id="UP000092321">
    <property type="component" value="Unassembled WGS sequence"/>
</dbReference>
<evidence type="ECO:0000256" key="2">
    <source>
        <dbReference type="ARBA" id="ARBA00023015"/>
    </source>
</evidence>
<feature type="compositionally biased region" description="Polar residues" evidence="5">
    <location>
        <begin position="17"/>
        <end position="26"/>
    </location>
</feature>
<organism evidence="7 8">
    <name type="scientific">Hanseniaspora valbyensis NRRL Y-1626</name>
    <dbReference type="NCBI Taxonomy" id="766949"/>
    <lineage>
        <taxon>Eukaryota</taxon>
        <taxon>Fungi</taxon>
        <taxon>Dikarya</taxon>
        <taxon>Ascomycota</taxon>
        <taxon>Saccharomycotina</taxon>
        <taxon>Saccharomycetes</taxon>
        <taxon>Saccharomycodales</taxon>
        <taxon>Saccharomycodaceae</taxon>
        <taxon>Hanseniaspora</taxon>
    </lineage>
</organism>
<dbReference type="SMART" id="SM01252">
    <property type="entry name" value="KilA-N"/>
    <property type="match status" value="1"/>
</dbReference>
<name>A0A1B7TGU4_9ASCO</name>
<dbReference type="SUPFAM" id="SSF54616">
    <property type="entry name" value="DNA-binding domain of Mlu1-box binding protein MBP1"/>
    <property type="match status" value="1"/>
</dbReference>
<comment type="caution">
    <text evidence="7">The sequence shown here is derived from an EMBL/GenBank/DDBJ whole genome shotgun (WGS) entry which is preliminary data.</text>
</comment>
<dbReference type="InterPro" id="IPR003163">
    <property type="entry name" value="Tscrpt_reg_HTH_APSES-type"/>
</dbReference>
<dbReference type="InterPro" id="IPR036887">
    <property type="entry name" value="HTH_APSES_sf"/>
</dbReference>
<protein>
    <recommendedName>
        <fullName evidence="6">HTH APSES-type domain-containing protein</fullName>
    </recommendedName>
</protein>
<reference evidence="8" key="1">
    <citation type="journal article" date="2016" name="Proc. Natl. Acad. Sci. U.S.A.">
        <title>Comparative genomics of biotechnologically important yeasts.</title>
        <authorList>
            <person name="Riley R."/>
            <person name="Haridas S."/>
            <person name="Wolfe K.H."/>
            <person name="Lopes M.R."/>
            <person name="Hittinger C.T."/>
            <person name="Goeker M."/>
            <person name="Salamov A.A."/>
            <person name="Wisecaver J.H."/>
            <person name="Long T.M."/>
            <person name="Calvey C.H."/>
            <person name="Aerts A.L."/>
            <person name="Barry K.W."/>
            <person name="Choi C."/>
            <person name="Clum A."/>
            <person name="Coughlan A.Y."/>
            <person name="Deshpande S."/>
            <person name="Douglass A.P."/>
            <person name="Hanson S.J."/>
            <person name="Klenk H.-P."/>
            <person name="LaButti K.M."/>
            <person name="Lapidus A."/>
            <person name="Lindquist E.A."/>
            <person name="Lipzen A.M."/>
            <person name="Meier-Kolthoff J.P."/>
            <person name="Ohm R.A."/>
            <person name="Otillar R.P."/>
            <person name="Pangilinan J.L."/>
            <person name="Peng Y."/>
            <person name="Rokas A."/>
            <person name="Rosa C.A."/>
            <person name="Scheuner C."/>
            <person name="Sibirny A.A."/>
            <person name="Slot J.C."/>
            <person name="Stielow J.B."/>
            <person name="Sun H."/>
            <person name="Kurtzman C.P."/>
            <person name="Blackwell M."/>
            <person name="Grigoriev I.V."/>
            <person name="Jeffries T.W."/>
        </authorList>
    </citation>
    <scope>NUCLEOTIDE SEQUENCE [LARGE SCALE GENOMIC DNA]</scope>
    <source>
        <strain evidence="8">NRRL Y-1626</strain>
    </source>
</reference>
<evidence type="ECO:0000256" key="1">
    <source>
        <dbReference type="ARBA" id="ARBA00007247"/>
    </source>
</evidence>
<keyword evidence="8" id="KW-1185">Reference proteome</keyword>
<keyword evidence="2" id="KW-0805">Transcription regulation</keyword>
<gene>
    <name evidence="7" type="ORF">HANVADRAFT_1464</name>
</gene>
<dbReference type="GO" id="GO:0005634">
    <property type="term" value="C:nucleus"/>
    <property type="evidence" value="ECO:0007669"/>
    <property type="project" value="TreeGrafter"/>
</dbReference>
<sequence>MQAAQISSSVREETTPKNKNTAQFGTHQYTGELLNRFYPPNVINNQDNVQVTNVLPFPHMNYSKVPLYNENRVEYQGKENCAVKKLNNSNNESNGSLDLCQATQVANTVNSINTNSLVPPTPRTNTQNSASKVKENIDLEARKVFAKYWSTDGVFYYCMKINNVYVCRRSNDSYINGTKLLNAAKLTRGRRDGMLKKTIEKFIVRNGIAPLRGVWIPLSVAQSFAKSEGIEAISYPLLEDNLEVAFKNNPQFLSAMSKKMDSIRDLPASATVSKNGSSAFSSVNNSPLNLKHAKKDTSMLFPSADSVFKSERGFSDKLESLKAFRNQLQPTPKDLHPKPTFSSQQLPPLDFRNAPSSSTNSHNHFCSTPAIHQQPARLLEKANHENSLLGENEKIQSKNYSLTNEQLQAAVNANAMQQNKQYEMNPQMFGMPVQYFPQVLSWSYMQNFQAQEEMSKVTFSPQGNLPLLNSPRKQQQQQNYTNYAPSFLPPPIDYSLHLPFVAYQNYPYCNQQLSMHQNPK</sequence>
<dbReference type="GO" id="GO:0045944">
    <property type="term" value="P:positive regulation of transcription by RNA polymerase II"/>
    <property type="evidence" value="ECO:0007669"/>
    <property type="project" value="TreeGrafter"/>
</dbReference>
<dbReference type="GO" id="GO:0043565">
    <property type="term" value="F:sequence-specific DNA binding"/>
    <property type="evidence" value="ECO:0007669"/>
    <property type="project" value="TreeGrafter"/>
</dbReference>
<evidence type="ECO:0000256" key="3">
    <source>
        <dbReference type="ARBA" id="ARBA00023125"/>
    </source>
</evidence>
<feature type="region of interest" description="Disordered" evidence="5">
    <location>
        <begin position="1"/>
        <end position="26"/>
    </location>
</feature>